<dbReference type="PANTHER" id="PTHR47506">
    <property type="entry name" value="TRANSCRIPTIONAL REGULATORY PROTEIN"/>
    <property type="match status" value="1"/>
</dbReference>
<sequence length="239" mass="26249">MATKRTNRSTDADRTTSAKGLQTRQAILDAALRLVAQVGLEGLSIGALAEVAGMSKSGVFAHFGSREDLQIAVIGHYHQSFERDVFLPALRLPRGLPRLQHMVTRWMQRILSDLDSGIFISGAVDFDDRPGPVREALQHSVRTWMAALQRAAEMAQQEGHLSPQVSARQLVFEIHALVLALHYDARFLQNDDSLRCAIEGLQRLLRDHATDATVLADLEARALLAASNGPRGKANVHAH</sequence>
<evidence type="ECO:0000256" key="3">
    <source>
        <dbReference type="ARBA" id="ARBA00023163"/>
    </source>
</evidence>
<dbReference type="InterPro" id="IPR011075">
    <property type="entry name" value="TetR_C"/>
</dbReference>
<accession>A0A0U1PXL6</accession>
<dbReference type="InterPro" id="IPR009057">
    <property type="entry name" value="Homeodomain-like_sf"/>
</dbReference>
<gene>
    <name evidence="6" type="ORF">AAV94_11870</name>
</gene>
<evidence type="ECO:0000256" key="2">
    <source>
        <dbReference type="ARBA" id="ARBA00023125"/>
    </source>
</evidence>
<dbReference type="Proteomes" id="UP000050580">
    <property type="component" value="Unassembled WGS sequence"/>
</dbReference>
<evidence type="ECO:0000313" key="7">
    <source>
        <dbReference type="Proteomes" id="UP000050580"/>
    </source>
</evidence>
<dbReference type="Gene3D" id="1.10.10.60">
    <property type="entry name" value="Homeodomain-like"/>
    <property type="match status" value="1"/>
</dbReference>
<dbReference type="Pfam" id="PF16925">
    <property type="entry name" value="TetR_C_13"/>
    <property type="match status" value="1"/>
</dbReference>
<evidence type="ECO:0000256" key="4">
    <source>
        <dbReference type="PROSITE-ProRule" id="PRU00335"/>
    </source>
</evidence>
<dbReference type="Pfam" id="PF00440">
    <property type="entry name" value="TetR_N"/>
    <property type="match status" value="1"/>
</dbReference>
<proteinExistence type="predicted"/>
<evidence type="ECO:0000256" key="1">
    <source>
        <dbReference type="ARBA" id="ARBA00023015"/>
    </source>
</evidence>
<dbReference type="EMBL" id="LBNQ01000035">
    <property type="protein sequence ID" value="KKW67207.1"/>
    <property type="molecule type" value="Genomic_DNA"/>
</dbReference>
<dbReference type="InterPro" id="IPR036271">
    <property type="entry name" value="Tet_transcr_reg_TetR-rel_C_sf"/>
</dbReference>
<dbReference type="STRING" id="1610491.AAV94_11870"/>
<dbReference type="OrthoDB" id="326421at2"/>
<keyword evidence="7" id="KW-1185">Reference proteome</keyword>
<dbReference type="PROSITE" id="PS50977">
    <property type="entry name" value="HTH_TETR_2"/>
    <property type="match status" value="1"/>
</dbReference>
<keyword evidence="2 4" id="KW-0238">DNA-binding</keyword>
<dbReference type="RefSeq" id="WP_046742448.1">
    <property type="nucleotide sequence ID" value="NZ_LBNQ01000035.1"/>
</dbReference>
<dbReference type="PRINTS" id="PR00455">
    <property type="entry name" value="HTHTETR"/>
</dbReference>
<comment type="caution">
    <text evidence="6">The sequence shown here is derived from an EMBL/GenBank/DDBJ whole genome shotgun (WGS) entry which is preliminary data.</text>
</comment>
<dbReference type="Gene3D" id="1.10.357.10">
    <property type="entry name" value="Tetracycline Repressor, domain 2"/>
    <property type="match status" value="1"/>
</dbReference>
<keyword evidence="1" id="KW-0805">Transcription regulation</keyword>
<evidence type="ECO:0000259" key="5">
    <source>
        <dbReference type="PROSITE" id="PS50977"/>
    </source>
</evidence>
<dbReference type="PATRIC" id="fig|1610491.3.peg.2539"/>
<dbReference type="PANTHER" id="PTHR47506:SF6">
    <property type="entry name" value="HTH-TYPE TRANSCRIPTIONAL REPRESSOR NEMR"/>
    <property type="match status" value="1"/>
</dbReference>
<feature type="DNA-binding region" description="H-T-H motif" evidence="4">
    <location>
        <begin position="44"/>
        <end position="63"/>
    </location>
</feature>
<dbReference type="SUPFAM" id="SSF48498">
    <property type="entry name" value="Tetracyclin repressor-like, C-terminal domain"/>
    <property type="match status" value="1"/>
</dbReference>
<reference evidence="6 7" key="1">
    <citation type="submission" date="2015-05" db="EMBL/GenBank/DDBJ databases">
        <title>Draft genome sequence of Lampropedia sp. CT6, isolated from the microbial mat of a hot water spring, located at Manikaran, India.</title>
        <authorList>
            <person name="Tripathi C."/>
            <person name="Rani P."/>
            <person name="Mahato N.K."/>
            <person name="Lal R."/>
        </authorList>
    </citation>
    <scope>NUCLEOTIDE SEQUENCE [LARGE SCALE GENOMIC DNA]</scope>
    <source>
        <strain evidence="6 7">CT6</strain>
    </source>
</reference>
<name>A0A0U1PXL6_9BURK</name>
<dbReference type="InterPro" id="IPR001647">
    <property type="entry name" value="HTH_TetR"/>
</dbReference>
<dbReference type="GO" id="GO:0003677">
    <property type="term" value="F:DNA binding"/>
    <property type="evidence" value="ECO:0007669"/>
    <property type="project" value="UniProtKB-UniRule"/>
</dbReference>
<keyword evidence="3" id="KW-0804">Transcription</keyword>
<organism evidence="6 7">
    <name type="scientific">Lampropedia cohaerens</name>
    <dbReference type="NCBI Taxonomy" id="1610491"/>
    <lineage>
        <taxon>Bacteria</taxon>
        <taxon>Pseudomonadati</taxon>
        <taxon>Pseudomonadota</taxon>
        <taxon>Betaproteobacteria</taxon>
        <taxon>Burkholderiales</taxon>
        <taxon>Comamonadaceae</taxon>
        <taxon>Lampropedia</taxon>
    </lineage>
</organism>
<protein>
    <submittedName>
        <fullName evidence="6">TetR family transcriptional regulator</fullName>
    </submittedName>
</protein>
<dbReference type="AlphaFoldDB" id="A0A0U1PXL6"/>
<feature type="domain" description="HTH tetR-type" evidence="5">
    <location>
        <begin position="21"/>
        <end position="81"/>
    </location>
</feature>
<dbReference type="SUPFAM" id="SSF46689">
    <property type="entry name" value="Homeodomain-like"/>
    <property type="match status" value="1"/>
</dbReference>
<evidence type="ECO:0000313" key="6">
    <source>
        <dbReference type="EMBL" id="KKW67207.1"/>
    </source>
</evidence>